<dbReference type="EMBL" id="ASPP01006744">
    <property type="protein sequence ID" value="ETO28298.1"/>
    <property type="molecule type" value="Genomic_DNA"/>
</dbReference>
<keyword evidence="2" id="KW-0812">Transmembrane</keyword>
<keyword evidence="4" id="KW-1185">Reference proteome</keyword>
<keyword evidence="2" id="KW-1133">Transmembrane helix</keyword>
<evidence type="ECO:0000256" key="2">
    <source>
        <dbReference type="SAM" id="Phobius"/>
    </source>
</evidence>
<name>X6NQV1_RETFI</name>
<evidence type="ECO:0000256" key="1">
    <source>
        <dbReference type="SAM" id="MobiDB-lite"/>
    </source>
</evidence>
<protein>
    <submittedName>
        <fullName evidence="3">Uncharacterized protein</fullName>
    </submittedName>
</protein>
<comment type="caution">
    <text evidence="3">The sequence shown here is derived from an EMBL/GenBank/DDBJ whole genome shotgun (WGS) entry which is preliminary data.</text>
</comment>
<proteinExistence type="predicted"/>
<keyword evidence="2" id="KW-0472">Membrane</keyword>
<feature type="transmembrane region" description="Helical" evidence="2">
    <location>
        <begin position="12"/>
        <end position="28"/>
    </location>
</feature>
<feature type="region of interest" description="Disordered" evidence="1">
    <location>
        <begin position="42"/>
        <end position="78"/>
    </location>
</feature>
<feature type="compositionally biased region" description="Acidic residues" evidence="1">
    <location>
        <begin position="60"/>
        <end position="75"/>
    </location>
</feature>
<organism evidence="3 4">
    <name type="scientific">Reticulomyxa filosa</name>
    <dbReference type="NCBI Taxonomy" id="46433"/>
    <lineage>
        <taxon>Eukaryota</taxon>
        <taxon>Sar</taxon>
        <taxon>Rhizaria</taxon>
        <taxon>Retaria</taxon>
        <taxon>Foraminifera</taxon>
        <taxon>Monothalamids</taxon>
        <taxon>Reticulomyxidae</taxon>
        <taxon>Reticulomyxa</taxon>
    </lineage>
</organism>
<accession>X6NQV1</accession>
<dbReference type="Proteomes" id="UP000023152">
    <property type="component" value="Unassembled WGS sequence"/>
</dbReference>
<reference evidence="3 4" key="1">
    <citation type="journal article" date="2013" name="Curr. Biol.">
        <title>The Genome of the Foraminiferan Reticulomyxa filosa.</title>
        <authorList>
            <person name="Glockner G."/>
            <person name="Hulsmann N."/>
            <person name="Schleicher M."/>
            <person name="Noegel A.A."/>
            <person name="Eichinger L."/>
            <person name="Gallinger C."/>
            <person name="Pawlowski J."/>
            <person name="Sierra R."/>
            <person name="Euteneuer U."/>
            <person name="Pillet L."/>
            <person name="Moustafa A."/>
            <person name="Platzer M."/>
            <person name="Groth M."/>
            <person name="Szafranski K."/>
            <person name="Schliwa M."/>
        </authorList>
    </citation>
    <scope>NUCLEOTIDE SEQUENCE [LARGE SCALE GENOMIC DNA]</scope>
</reference>
<gene>
    <name evidence="3" type="ORF">RFI_08835</name>
</gene>
<evidence type="ECO:0000313" key="3">
    <source>
        <dbReference type="EMBL" id="ETO28298.1"/>
    </source>
</evidence>
<dbReference type="AlphaFoldDB" id="X6NQV1"/>
<sequence>MRICKFNNLKSIFLISGCLFFVVGWLFSTNSISTSLLLSPLSTGSHSDLFSTSSDVTKEEGDEDDDNDGNDDEQEKELKDWFDAEQWSTYTNDERGLEDSLRTCPHWEDICVYDGHFRVNSELEEFALNYSHWDLLGQLVDISPIVRASNKVYQKFFIGKMESIE</sequence>
<evidence type="ECO:0000313" key="4">
    <source>
        <dbReference type="Proteomes" id="UP000023152"/>
    </source>
</evidence>